<comment type="caution">
    <text evidence="1">The sequence shown here is derived from an EMBL/GenBank/DDBJ whole genome shotgun (WGS) entry which is preliminary data.</text>
</comment>
<dbReference type="Gene3D" id="3.40.50.150">
    <property type="entry name" value="Vaccinia Virus protein VP39"/>
    <property type="match status" value="1"/>
</dbReference>
<protein>
    <submittedName>
        <fullName evidence="1">SAM-dependent methyltransferase</fullName>
    </submittedName>
</protein>
<evidence type="ECO:0000313" key="2">
    <source>
        <dbReference type="Proteomes" id="UP001499930"/>
    </source>
</evidence>
<proteinExistence type="predicted"/>
<evidence type="ECO:0000313" key="1">
    <source>
        <dbReference type="EMBL" id="GAA3022630.1"/>
    </source>
</evidence>
<dbReference type="Pfam" id="PF04672">
    <property type="entry name" value="Methyltransf_19"/>
    <property type="match status" value="1"/>
</dbReference>
<gene>
    <name evidence="1" type="ORF">GCM10017559_54650</name>
</gene>
<keyword evidence="1" id="KW-0489">Methyltransferase</keyword>
<dbReference type="Proteomes" id="UP001499930">
    <property type="component" value="Unassembled WGS sequence"/>
</dbReference>
<dbReference type="GO" id="GO:0032259">
    <property type="term" value="P:methylation"/>
    <property type="evidence" value="ECO:0007669"/>
    <property type="project" value="UniProtKB-KW"/>
</dbReference>
<reference evidence="1 2" key="1">
    <citation type="journal article" date="2019" name="Int. J. Syst. Evol. Microbiol.">
        <title>The Global Catalogue of Microorganisms (GCM) 10K type strain sequencing project: providing services to taxonomists for standard genome sequencing and annotation.</title>
        <authorList>
            <consortium name="The Broad Institute Genomics Platform"/>
            <consortium name="The Broad Institute Genome Sequencing Center for Infectious Disease"/>
            <person name="Wu L."/>
            <person name="Ma J."/>
        </authorList>
    </citation>
    <scope>NUCLEOTIDE SEQUENCE [LARGE SCALE GENOMIC DNA]</scope>
    <source>
        <strain evidence="1 2">JCM 3106</strain>
    </source>
</reference>
<dbReference type="EMBL" id="BAAAWD010000015">
    <property type="protein sequence ID" value="GAA3022630.1"/>
    <property type="molecule type" value="Genomic_DNA"/>
</dbReference>
<accession>A0ABN3Y8R3</accession>
<sequence length="264" mass="29207">MGAPRGVDTTKPSPARVYDYVLGGTDNFEVDRAVADPILAHAPELRDLAADNRRFLERVVRHVVGDHGITQILDIGSGLPTANNVHQVAQAIDQRTRVVYVDNDPTVHIQAQALIVGDENTRYVNGDVRTPERILNAPATQELIDFGRPVAVLFVSILQFVHDSDDPYGVVQHILSEVPSGSYVAIAHVTDHEIDPVVHAKIEEMYANVPSRFYFRDRDAFSRFFTGWDVLPPGITTVGDWTVDGDPPGDRRPMNAWCGLARKP</sequence>
<dbReference type="InterPro" id="IPR006764">
    <property type="entry name" value="SAM_dep_MeTrfase_SAV2177_type"/>
</dbReference>
<dbReference type="SUPFAM" id="SSF53335">
    <property type="entry name" value="S-adenosyl-L-methionine-dependent methyltransferases"/>
    <property type="match status" value="1"/>
</dbReference>
<name>A0ABN3Y8R3_9ACTN</name>
<dbReference type="InterPro" id="IPR029063">
    <property type="entry name" value="SAM-dependent_MTases_sf"/>
</dbReference>
<organism evidence="1 2">
    <name type="scientific">Streptosporangium longisporum</name>
    <dbReference type="NCBI Taxonomy" id="46187"/>
    <lineage>
        <taxon>Bacteria</taxon>
        <taxon>Bacillati</taxon>
        <taxon>Actinomycetota</taxon>
        <taxon>Actinomycetes</taxon>
        <taxon>Streptosporangiales</taxon>
        <taxon>Streptosporangiaceae</taxon>
        <taxon>Streptosporangium</taxon>
    </lineage>
</organism>
<keyword evidence="1" id="KW-0808">Transferase</keyword>
<keyword evidence="2" id="KW-1185">Reference proteome</keyword>
<dbReference type="GO" id="GO:0008168">
    <property type="term" value="F:methyltransferase activity"/>
    <property type="evidence" value="ECO:0007669"/>
    <property type="project" value="UniProtKB-KW"/>
</dbReference>
<dbReference type="PIRSF" id="PIRSF017393">
    <property type="entry name" value="MTase_SAV2177"/>
    <property type="match status" value="1"/>
</dbReference>